<protein>
    <recommendedName>
        <fullName evidence="2">UspA domain-containing protein</fullName>
    </recommendedName>
</protein>
<name>A0A0L0NZ28_CANAR</name>
<dbReference type="AlphaFoldDB" id="A0A0L0NZ28"/>
<feature type="domain" description="UspA" evidence="2">
    <location>
        <begin position="192"/>
        <end position="293"/>
    </location>
</feature>
<dbReference type="VEuPathDB" id="FungiDB:CJI96_0004624"/>
<dbReference type="VEuPathDB" id="FungiDB:CJI97_004925"/>
<dbReference type="PANTHER" id="PTHR47815">
    <property type="entry name" value="UNIVERSAL STRESS PROTEIN A FAMILY PROTEIN C25B2.10"/>
    <property type="match status" value="1"/>
</dbReference>
<dbReference type="InterPro" id="IPR014729">
    <property type="entry name" value="Rossmann-like_a/b/a_fold"/>
</dbReference>
<evidence type="ECO:0000313" key="3">
    <source>
        <dbReference type="EMBL" id="KND99283.1"/>
    </source>
</evidence>
<dbReference type="InterPro" id="IPR006016">
    <property type="entry name" value="UspA"/>
</dbReference>
<accession>A0A0L0NZ28</accession>
<dbReference type="Proteomes" id="UP000037122">
    <property type="component" value="Unassembled WGS sequence"/>
</dbReference>
<dbReference type="VEuPathDB" id="FungiDB:CJJ09_004538"/>
<sequence>MGLFSHKPVAAGITPMGRVPVVAKAPEAPPATNEDDDTEDSPKKVYGKEKAPKKKPMTDVPETETDKNTRLNALLFHTSDELVDLYCLENNLLDLLGRLYYDDYDSDVSGMSSTVMSPLPLAPANSDRGNAFLTMQKAAQRLRSPSPSKRPPLLRHSSFERGVSFDTLSDTHHQAITLKVKHPQFRFRRNNKTYLIGFSNDVESLRAVEWAFQEMVINGDTIIVLQVLDEKIYKSIDHELAEQVIAKLEKLNTHNKKISLVYEAVIGKPQKLLRNAIDEYKPAMMIVGTHDYEKAQLHRLSLSQNITDRTHPTHQPPTPHHKHRGLFSKASISKYFLQFALVPCIVVKPIYYYHENLDNPIDNERYFHDWIALIDVSHTREEKKKRSRLAMALSPSLSRQGSLTNLADMGKRERSPRPVNLDATFTFGSREPSPVQSPALDTDLSQESKTHLRLSRFFGH</sequence>
<evidence type="ECO:0000259" key="2">
    <source>
        <dbReference type="Pfam" id="PF00582"/>
    </source>
</evidence>
<evidence type="ECO:0000313" key="4">
    <source>
        <dbReference type="Proteomes" id="UP000037122"/>
    </source>
</evidence>
<proteinExistence type="predicted"/>
<dbReference type="EMBL" id="LGST01000025">
    <property type="protein sequence ID" value="KND99283.1"/>
    <property type="molecule type" value="Genomic_DNA"/>
</dbReference>
<reference evidence="4" key="1">
    <citation type="journal article" date="2015" name="BMC Genomics">
        <title>Draft genome of a commonly misdiagnosed multidrug resistant pathogen Candida auris.</title>
        <authorList>
            <person name="Chatterjee S."/>
            <person name="Alampalli S.V."/>
            <person name="Nageshan R.K."/>
            <person name="Chettiar S.T."/>
            <person name="Joshi S."/>
            <person name="Tatu U.S."/>
        </authorList>
    </citation>
    <scope>NUCLEOTIDE SEQUENCE [LARGE SCALE GENOMIC DNA]</scope>
    <source>
        <strain evidence="4">6684</strain>
    </source>
</reference>
<organism evidence="3 4">
    <name type="scientific">Candidozyma auris</name>
    <name type="common">Yeast</name>
    <name type="synonym">Candida auris</name>
    <dbReference type="NCBI Taxonomy" id="498019"/>
    <lineage>
        <taxon>Eukaryota</taxon>
        <taxon>Fungi</taxon>
        <taxon>Dikarya</taxon>
        <taxon>Ascomycota</taxon>
        <taxon>Saccharomycotina</taxon>
        <taxon>Pichiomycetes</taxon>
        <taxon>Metschnikowiaceae</taxon>
        <taxon>Candidozyma</taxon>
    </lineage>
</organism>
<dbReference type="Gene3D" id="3.40.50.620">
    <property type="entry name" value="HUPs"/>
    <property type="match status" value="1"/>
</dbReference>
<feature type="region of interest" description="Disordered" evidence="1">
    <location>
        <begin position="425"/>
        <end position="446"/>
    </location>
</feature>
<comment type="caution">
    <text evidence="3">The sequence shown here is derived from an EMBL/GenBank/DDBJ whole genome shotgun (WGS) entry which is preliminary data.</text>
</comment>
<dbReference type="VEuPathDB" id="FungiDB:QG37_03826"/>
<dbReference type="VEuPathDB" id="FungiDB:B9J08_004527"/>
<dbReference type="CDD" id="cd23659">
    <property type="entry name" value="USP_At3g01520-like"/>
    <property type="match status" value="1"/>
</dbReference>
<dbReference type="SUPFAM" id="SSF52402">
    <property type="entry name" value="Adenine nucleotide alpha hydrolases-like"/>
    <property type="match status" value="1"/>
</dbReference>
<feature type="region of interest" description="Disordered" evidence="1">
    <location>
        <begin position="15"/>
        <end position="65"/>
    </location>
</feature>
<gene>
    <name evidence="3" type="ORF">QG37_03826</name>
</gene>
<feature type="compositionally biased region" description="Basic and acidic residues" evidence="1">
    <location>
        <begin position="40"/>
        <end position="50"/>
    </location>
</feature>
<dbReference type="VEuPathDB" id="FungiDB:CJJ07_005077"/>
<evidence type="ECO:0000256" key="1">
    <source>
        <dbReference type="SAM" id="MobiDB-lite"/>
    </source>
</evidence>
<dbReference type="PANTHER" id="PTHR47815:SF1">
    <property type="entry name" value="UNIVERSAL STRESS PROTEIN A FAMILY PROTEIN C25B2.10"/>
    <property type="match status" value="1"/>
</dbReference>
<dbReference type="Pfam" id="PF00582">
    <property type="entry name" value="Usp"/>
    <property type="match status" value="1"/>
</dbReference>